<keyword evidence="3" id="KW-1185">Reference proteome</keyword>
<gene>
    <name evidence="2" type="ORF">PPERSA_05109</name>
</gene>
<dbReference type="InParanoid" id="A0A0V0QWV9"/>
<proteinExistence type="predicted"/>
<evidence type="ECO:0000313" key="3">
    <source>
        <dbReference type="Proteomes" id="UP000054937"/>
    </source>
</evidence>
<dbReference type="AlphaFoldDB" id="A0A0V0QWV9"/>
<dbReference type="EMBL" id="LDAU01000096">
    <property type="protein sequence ID" value="KRX06496.1"/>
    <property type="molecule type" value="Genomic_DNA"/>
</dbReference>
<reference evidence="2 3" key="1">
    <citation type="journal article" date="2015" name="Sci. Rep.">
        <title>Genome of the facultative scuticociliatosis pathogen Pseudocohnilembus persalinus provides insight into its virulence through horizontal gene transfer.</title>
        <authorList>
            <person name="Xiong J."/>
            <person name="Wang G."/>
            <person name="Cheng J."/>
            <person name="Tian M."/>
            <person name="Pan X."/>
            <person name="Warren A."/>
            <person name="Jiang C."/>
            <person name="Yuan D."/>
            <person name="Miao W."/>
        </authorList>
    </citation>
    <scope>NUCLEOTIDE SEQUENCE [LARGE SCALE GENOMIC DNA]</scope>
    <source>
        <strain evidence="2">36N120E</strain>
    </source>
</reference>
<feature type="region of interest" description="Disordered" evidence="1">
    <location>
        <begin position="1"/>
        <end position="20"/>
    </location>
</feature>
<dbReference type="Proteomes" id="UP000054937">
    <property type="component" value="Unassembled WGS sequence"/>
</dbReference>
<evidence type="ECO:0000313" key="2">
    <source>
        <dbReference type="EMBL" id="KRX06496.1"/>
    </source>
</evidence>
<comment type="caution">
    <text evidence="2">The sequence shown here is derived from an EMBL/GenBank/DDBJ whole genome shotgun (WGS) entry which is preliminary data.</text>
</comment>
<protein>
    <submittedName>
        <fullName evidence="2">Uncharacterized protein</fullName>
    </submittedName>
</protein>
<sequence length="191" mass="22677">MQKQIFNQEDQKKENENFLNLSQNTDELLKSSSDEDEIKQNSIKMFKKIETINRNLTCEIVKPDIIVMPSFNNLDQNAIFLNEQQNQGFSEIIVDCSQQQFSDQSICEIIIKNKSKIQCDIEIESVNLMDELEKQQEYKENNPNFQNNLQYQQNQQQIKNKYEQQKLQIYPESFYLSPYEGEKPVKIVFID</sequence>
<accession>A0A0V0QWV9</accession>
<organism evidence="2 3">
    <name type="scientific">Pseudocohnilembus persalinus</name>
    <name type="common">Ciliate</name>
    <dbReference type="NCBI Taxonomy" id="266149"/>
    <lineage>
        <taxon>Eukaryota</taxon>
        <taxon>Sar</taxon>
        <taxon>Alveolata</taxon>
        <taxon>Ciliophora</taxon>
        <taxon>Intramacronucleata</taxon>
        <taxon>Oligohymenophorea</taxon>
        <taxon>Scuticociliatia</taxon>
        <taxon>Philasterida</taxon>
        <taxon>Pseudocohnilembidae</taxon>
        <taxon>Pseudocohnilembus</taxon>
    </lineage>
</organism>
<evidence type="ECO:0000256" key="1">
    <source>
        <dbReference type="SAM" id="MobiDB-lite"/>
    </source>
</evidence>
<name>A0A0V0QWV9_PSEPJ</name>